<evidence type="ECO:0000256" key="4">
    <source>
        <dbReference type="ARBA" id="ARBA00022487"/>
    </source>
</evidence>
<evidence type="ECO:0000256" key="11">
    <source>
        <dbReference type="PIRSR" id="PIRSR611150-1"/>
    </source>
</evidence>
<keyword evidence="5 13" id="KW-0964">Secreted</keyword>
<comment type="function">
    <text evidence="13">Catalyzes the hydrolysis of complex carboxylic polyesters found in the cell wall of plants. Degrades cutin, a macromolecule that forms the structure of the plant cuticle.</text>
</comment>
<keyword evidence="17" id="KW-1185">Reference proteome</keyword>
<dbReference type="OrthoDB" id="3225429at2759"/>
<evidence type="ECO:0000256" key="3">
    <source>
        <dbReference type="ARBA" id="ARBA00013095"/>
    </source>
</evidence>
<dbReference type="Proteomes" id="UP000770015">
    <property type="component" value="Unassembled WGS sequence"/>
</dbReference>
<dbReference type="PROSITE" id="PS00155">
    <property type="entry name" value="CUTINASE_1"/>
    <property type="match status" value="1"/>
</dbReference>
<keyword evidence="4 13" id="KW-0719">Serine esterase</keyword>
<protein>
    <recommendedName>
        <fullName evidence="3 13">Cutinase</fullName>
        <ecNumber evidence="3 13">3.1.1.74</ecNumber>
    </recommendedName>
</protein>
<evidence type="ECO:0000256" key="9">
    <source>
        <dbReference type="ARBA" id="ARBA00023157"/>
    </source>
</evidence>
<evidence type="ECO:0000256" key="6">
    <source>
        <dbReference type="ARBA" id="ARBA00022729"/>
    </source>
</evidence>
<evidence type="ECO:0000256" key="12">
    <source>
        <dbReference type="PIRSR" id="PIRSR611150-2"/>
    </source>
</evidence>
<evidence type="ECO:0000256" key="1">
    <source>
        <dbReference type="ARBA" id="ARBA00004613"/>
    </source>
</evidence>
<keyword evidence="8" id="KW-0843">Virulence</keyword>
<evidence type="ECO:0000256" key="14">
    <source>
        <dbReference type="SAM" id="MobiDB-lite"/>
    </source>
</evidence>
<dbReference type="InterPro" id="IPR011150">
    <property type="entry name" value="Cutinase_monf"/>
</dbReference>
<evidence type="ECO:0000313" key="16">
    <source>
        <dbReference type="EMBL" id="KAH6693613.1"/>
    </source>
</evidence>
<evidence type="ECO:0000256" key="5">
    <source>
        <dbReference type="ARBA" id="ARBA00022525"/>
    </source>
</evidence>
<evidence type="ECO:0000256" key="15">
    <source>
        <dbReference type="SAM" id="SignalP"/>
    </source>
</evidence>
<dbReference type="EMBL" id="JAGSXJ010000003">
    <property type="protein sequence ID" value="KAH6693613.1"/>
    <property type="molecule type" value="Genomic_DNA"/>
</dbReference>
<dbReference type="EC" id="3.1.1.74" evidence="3 13"/>
<sequence>MKFLQILALVTLATALPTAPDGTGLKARQSSTRNDLERGSASSCPGVIFIFARASTEPGNMGLSAGPNVASGLESEYRNNVWVQGVGGPYGATLADNFLPAGTSRASIEEAKRLFNLASSKCPNAAIVAGGYSQGTAVMSGAVSELSSTVQNKIRGVVLFGYTKNLQNLRRIPNFPSSKTEIYCNLSDAVCWGNLFILPAHFLYTTDASVTAPRWLIRQIGRV</sequence>
<dbReference type="InterPro" id="IPR043580">
    <property type="entry name" value="CUTINASE_1"/>
</dbReference>
<evidence type="ECO:0000256" key="2">
    <source>
        <dbReference type="ARBA" id="ARBA00007534"/>
    </source>
</evidence>
<accession>A0A9P8VK17</accession>
<comment type="caution">
    <text evidence="16">The sequence shown here is derived from an EMBL/GenBank/DDBJ whole genome shotgun (WGS) entry which is preliminary data.</text>
</comment>
<name>A0A9P8VK17_9PEZI</name>
<feature type="active site" description="Nucleophile" evidence="11">
    <location>
        <position position="133"/>
    </location>
</feature>
<dbReference type="PANTHER" id="PTHR48250:SF3">
    <property type="entry name" value="CUTINASE 1-RELATED"/>
    <property type="match status" value="1"/>
</dbReference>
<dbReference type="Pfam" id="PF01083">
    <property type="entry name" value="Cutinase"/>
    <property type="match status" value="1"/>
</dbReference>
<comment type="subcellular location">
    <subcellularLocation>
        <location evidence="1 13">Secreted</location>
    </subcellularLocation>
</comment>
<dbReference type="PANTHER" id="PTHR48250">
    <property type="entry name" value="CUTINASE 2-RELATED"/>
    <property type="match status" value="1"/>
</dbReference>
<dbReference type="Gene3D" id="3.40.50.1820">
    <property type="entry name" value="alpha/beta hydrolase"/>
    <property type="match status" value="1"/>
</dbReference>
<dbReference type="PRINTS" id="PR00129">
    <property type="entry name" value="CUTINASE"/>
</dbReference>
<comment type="similarity">
    <text evidence="2 13">Belongs to the cutinase family.</text>
</comment>
<dbReference type="GO" id="GO:0005576">
    <property type="term" value="C:extracellular region"/>
    <property type="evidence" value="ECO:0007669"/>
    <property type="project" value="UniProtKB-SubCell"/>
</dbReference>
<evidence type="ECO:0000256" key="13">
    <source>
        <dbReference type="RuleBase" id="RU361263"/>
    </source>
</evidence>
<feature type="signal peptide" evidence="15">
    <location>
        <begin position="1"/>
        <end position="15"/>
    </location>
</feature>
<feature type="active site" evidence="11">
    <location>
        <position position="188"/>
    </location>
</feature>
<dbReference type="FunFam" id="3.40.50.1820:FF:000235">
    <property type="entry name" value="Cutinase 1"/>
    <property type="match status" value="1"/>
</dbReference>
<organism evidence="16 17">
    <name type="scientific">Plectosphaerella plurivora</name>
    <dbReference type="NCBI Taxonomy" id="936078"/>
    <lineage>
        <taxon>Eukaryota</taxon>
        <taxon>Fungi</taxon>
        <taxon>Dikarya</taxon>
        <taxon>Ascomycota</taxon>
        <taxon>Pezizomycotina</taxon>
        <taxon>Sordariomycetes</taxon>
        <taxon>Hypocreomycetidae</taxon>
        <taxon>Glomerellales</taxon>
        <taxon>Plectosphaerellaceae</taxon>
        <taxon>Plectosphaerella</taxon>
    </lineage>
</organism>
<evidence type="ECO:0000256" key="7">
    <source>
        <dbReference type="ARBA" id="ARBA00022801"/>
    </source>
</evidence>
<dbReference type="GO" id="GO:0016052">
    <property type="term" value="P:carbohydrate catabolic process"/>
    <property type="evidence" value="ECO:0007669"/>
    <property type="project" value="TreeGrafter"/>
</dbReference>
<dbReference type="SUPFAM" id="SSF53474">
    <property type="entry name" value="alpha/beta-Hydrolases"/>
    <property type="match status" value="1"/>
</dbReference>
<evidence type="ECO:0000313" key="17">
    <source>
        <dbReference type="Proteomes" id="UP000770015"/>
    </source>
</evidence>
<dbReference type="SMART" id="SM01110">
    <property type="entry name" value="Cutinase"/>
    <property type="match status" value="1"/>
</dbReference>
<feature type="disulfide bond" evidence="12">
    <location>
        <begin position="44"/>
        <end position="122"/>
    </location>
</feature>
<feature type="chain" id="PRO_5040241742" description="Cutinase" evidence="15">
    <location>
        <begin position="16"/>
        <end position="223"/>
    </location>
</feature>
<feature type="active site" description="Proton donor/acceptor" evidence="11">
    <location>
        <position position="201"/>
    </location>
</feature>
<gene>
    <name evidence="16" type="ORF">F5X68DRAFT_228022</name>
</gene>
<evidence type="ECO:0000256" key="10">
    <source>
        <dbReference type="ARBA" id="ARBA00034045"/>
    </source>
</evidence>
<dbReference type="AlphaFoldDB" id="A0A9P8VK17"/>
<comment type="catalytic activity">
    <reaction evidence="10 13">
        <text>cutin + H2O = cutin monomers.</text>
        <dbReference type="EC" id="3.1.1.74"/>
    </reaction>
</comment>
<evidence type="ECO:0000256" key="8">
    <source>
        <dbReference type="ARBA" id="ARBA00023026"/>
    </source>
</evidence>
<feature type="disulfide bond" evidence="12">
    <location>
        <begin position="184"/>
        <end position="191"/>
    </location>
</feature>
<keyword evidence="6 15" id="KW-0732">Signal</keyword>
<proteinExistence type="inferred from homology"/>
<dbReference type="GO" id="GO:0050525">
    <property type="term" value="F:cutinase activity"/>
    <property type="evidence" value="ECO:0007669"/>
    <property type="project" value="UniProtKB-UniRule"/>
</dbReference>
<dbReference type="InterPro" id="IPR000675">
    <property type="entry name" value="Cutinase/axe"/>
</dbReference>
<feature type="region of interest" description="Disordered" evidence="14">
    <location>
        <begin position="21"/>
        <end position="41"/>
    </location>
</feature>
<keyword evidence="9 12" id="KW-1015">Disulfide bond</keyword>
<keyword evidence="7 13" id="KW-0378">Hydrolase</keyword>
<reference evidence="16" key="1">
    <citation type="journal article" date="2021" name="Nat. Commun.">
        <title>Genetic determinants of endophytism in the Arabidopsis root mycobiome.</title>
        <authorList>
            <person name="Mesny F."/>
            <person name="Miyauchi S."/>
            <person name="Thiergart T."/>
            <person name="Pickel B."/>
            <person name="Atanasova L."/>
            <person name="Karlsson M."/>
            <person name="Huettel B."/>
            <person name="Barry K.W."/>
            <person name="Haridas S."/>
            <person name="Chen C."/>
            <person name="Bauer D."/>
            <person name="Andreopoulos W."/>
            <person name="Pangilinan J."/>
            <person name="LaButti K."/>
            <person name="Riley R."/>
            <person name="Lipzen A."/>
            <person name="Clum A."/>
            <person name="Drula E."/>
            <person name="Henrissat B."/>
            <person name="Kohler A."/>
            <person name="Grigoriev I.V."/>
            <person name="Martin F.M."/>
            <person name="Hacquard S."/>
        </authorList>
    </citation>
    <scope>NUCLEOTIDE SEQUENCE</scope>
    <source>
        <strain evidence="16">MPI-SDFR-AT-0117</strain>
    </source>
</reference>
<dbReference type="InterPro" id="IPR029058">
    <property type="entry name" value="AB_hydrolase_fold"/>
</dbReference>